<reference evidence="3" key="1">
    <citation type="submission" date="2020-05" db="EMBL/GenBank/DDBJ databases">
        <title>WGS assembly of Panicum virgatum.</title>
        <authorList>
            <person name="Lovell J.T."/>
            <person name="Jenkins J."/>
            <person name="Shu S."/>
            <person name="Juenger T.E."/>
            <person name="Schmutz J."/>
        </authorList>
    </citation>
    <scope>NUCLEOTIDE SEQUENCE</scope>
    <source>
        <strain evidence="3">AP13</strain>
    </source>
</reference>
<dbReference type="GO" id="GO:0004630">
    <property type="term" value="F:phospholipase D activity"/>
    <property type="evidence" value="ECO:0007669"/>
    <property type="project" value="TreeGrafter"/>
</dbReference>
<dbReference type="Gene3D" id="3.30.870.10">
    <property type="entry name" value="Endonuclease Chain A"/>
    <property type="match status" value="1"/>
</dbReference>
<keyword evidence="2" id="KW-0443">Lipid metabolism</keyword>
<comment type="caution">
    <text evidence="3">The sequence shown here is derived from an EMBL/GenBank/DDBJ whole genome shotgun (WGS) entry which is preliminary data.</text>
</comment>
<evidence type="ECO:0000313" key="3">
    <source>
        <dbReference type="EMBL" id="KAG2583272.1"/>
    </source>
</evidence>
<gene>
    <name evidence="3" type="ORF">PVAP13_6KG259300</name>
</gene>
<keyword evidence="1" id="KW-0677">Repeat</keyword>
<proteinExistence type="predicted"/>
<evidence type="ECO:0000256" key="1">
    <source>
        <dbReference type="ARBA" id="ARBA00022737"/>
    </source>
</evidence>
<dbReference type="PANTHER" id="PTHR18896:SF70">
    <property type="entry name" value="OS02G0120200 PROTEIN"/>
    <property type="match status" value="1"/>
</dbReference>
<keyword evidence="4" id="KW-1185">Reference proteome</keyword>
<protein>
    <submittedName>
        <fullName evidence="3">Uncharacterized protein</fullName>
    </submittedName>
</protein>
<dbReference type="GO" id="GO:0005886">
    <property type="term" value="C:plasma membrane"/>
    <property type="evidence" value="ECO:0007669"/>
    <property type="project" value="TreeGrafter"/>
</dbReference>
<accession>A0A8T0RBK9</accession>
<dbReference type="Proteomes" id="UP000823388">
    <property type="component" value="Chromosome 6K"/>
</dbReference>
<dbReference type="GO" id="GO:0009395">
    <property type="term" value="P:phospholipid catabolic process"/>
    <property type="evidence" value="ECO:0007669"/>
    <property type="project" value="TreeGrafter"/>
</dbReference>
<evidence type="ECO:0000313" key="4">
    <source>
        <dbReference type="Proteomes" id="UP000823388"/>
    </source>
</evidence>
<dbReference type="EMBL" id="CM029047">
    <property type="protein sequence ID" value="KAG2583272.1"/>
    <property type="molecule type" value="Genomic_DNA"/>
</dbReference>
<dbReference type="PANTHER" id="PTHR18896">
    <property type="entry name" value="PHOSPHOLIPASE D"/>
    <property type="match status" value="1"/>
</dbReference>
<dbReference type="AlphaFoldDB" id="A0A8T0RBK9"/>
<evidence type="ECO:0000256" key="2">
    <source>
        <dbReference type="ARBA" id="ARBA00023098"/>
    </source>
</evidence>
<name>A0A8T0RBK9_PANVG</name>
<organism evidence="3 4">
    <name type="scientific">Panicum virgatum</name>
    <name type="common">Blackwell switchgrass</name>
    <dbReference type="NCBI Taxonomy" id="38727"/>
    <lineage>
        <taxon>Eukaryota</taxon>
        <taxon>Viridiplantae</taxon>
        <taxon>Streptophyta</taxon>
        <taxon>Embryophyta</taxon>
        <taxon>Tracheophyta</taxon>
        <taxon>Spermatophyta</taxon>
        <taxon>Magnoliopsida</taxon>
        <taxon>Liliopsida</taxon>
        <taxon>Poales</taxon>
        <taxon>Poaceae</taxon>
        <taxon>PACMAD clade</taxon>
        <taxon>Panicoideae</taxon>
        <taxon>Panicodae</taxon>
        <taxon>Paniceae</taxon>
        <taxon>Panicinae</taxon>
        <taxon>Panicum</taxon>
        <taxon>Panicum sect. Hiantes</taxon>
    </lineage>
</organism>
<dbReference type="InterPro" id="IPR015679">
    <property type="entry name" value="PLipase_D_fam"/>
</dbReference>
<sequence>MMNHFTFNDNVGPNFTVSLAVKHYLHVPPRRRRVAAVSVEQQQAAAKATFRECTMPRLFLKCGTSTGGAPEAADAVGAQPPGVRRGIQHVEGEAAGTRARPRAAPRPVRVRAAVRCRGAGGGGGGEGEAGTRRPWHDMRCRLDGPASYDVVDNFEQRWRKTKRLRLRGVLPFGEKAHWMDCIA</sequence>